<dbReference type="InterPro" id="IPR022385">
    <property type="entry name" value="Rhs_assc_core"/>
</dbReference>
<evidence type="ECO:0000313" key="2">
    <source>
        <dbReference type="EMBL" id="MBB5345865.1"/>
    </source>
</evidence>
<dbReference type="NCBIfam" id="TIGR03696">
    <property type="entry name" value="Rhs_assc_core"/>
    <property type="match status" value="1"/>
</dbReference>
<name>A0A7W8JB05_9BACT</name>
<reference evidence="2 3" key="1">
    <citation type="submission" date="2020-08" db="EMBL/GenBank/DDBJ databases">
        <title>Genomic Encyclopedia of Type Strains, Phase IV (KMG-V): Genome sequencing to study the core and pangenomes of soil and plant-associated prokaryotes.</title>
        <authorList>
            <person name="Whitman W."/>
        </authorList>
    </citation>
    <scope>NUCLEOTIDE SEQUENCE [LARGE SCALE GENOMIC DNA]</scope>
    <source>
        <strain evidence="2 3">M8US30</strain>
    </source>
</reference>
<dbReference type="PANTHER" id="PTHR32305:SF15">
    <property type="entry name" value="PROTEIN RHSA-RELATED"/>
    <property type="match status" value="1"/>
</dbReference>
<sequence>MNRILLVLCVILLLVCPMAFAQNLGTGLYPFGSFDSRGFDSINLGNLNTHFEVPIVSKPGRGLSFAYSLVYDGLIWSPSTTTGTQTWVADPNWGFHGQLLGGAAYNGYLTYSSLSTPCPPVGSRSIQGNLYTNYVYHDPYGKNHRFNYSLKSCPLTDPGNGTVTGNGSSSDGSGLTYNLSDFKVHTRNGTIINAPTYSGPGSPSNGSITDSNGNVITNNGNGTFTDTTGNTALTVGGSGTPASPTTFTYPVVEQANGASTAAATLAYKAYTVQTNFQCSGITEFGATSVNLVDHISLADGSTYSFTYEATPGVNGAFTGRLASITLPTGGTITYTYTNGCNGSGINSDSTVGGLIRTTSDGARTYSRIAINSNATTTKVQDEKGNQSSYSFSYIGPVFYETHRQIYQGSVGGAALLEQFTCYNGATPPCDGAAMALPITQTSTLLNYNGSLQLGTTNVYDASGMLTSSTLKNGTSTLESITNSYNSLEELKDSTSKDQKGTPFAFSYYGYDEATATATSAIPQHVAASGTRGNQTSAHVSAGATYLVTTTTYYDTGVPITVTTPNGTTRYGYESTQTFANSTTLPTPSSGIALATAAGFDANSGAALSSTDLNTQTTQATQYDALLRPTIITPPSAAGGQVTISYSPTQTGVNQAMGNGQSTSTQTLLDAYGRKSRVAVYNGQSSNTWYQTDYCYDATGLLQFQSVQYQSTGFVAPKQCSGNGTSYVYDALGRVTSSANSDGTSSTDYLGRAVHTTDVNGIQKITQYDLLGRISGVCEITAKTAPGSPAPAACSMDYYGVGYVTSYMYSLASHTTTVIQGVQQRTFITDSAGRTVSITEPERGITTYSYAYNSTGLQVTRQRPQANQINAGTLTTTTTQYDSLGRVVSISYNDSLTPNKTYNYDSPLGWNFTQSNIKGQMTAAIATNNTASAFSYDSMGRMTAIQACEPSTCGNASASRPGRTFGYDLVGNITSTFDGASGTISYTRSPAGEVTSVTNQSYTGTGNPPNLVSNVVNGPYGPSSYSMGNGLCATRYYDGLGRNTQGYVLSGASQPGCTNGTQVYGFLMNYKGSQAPSTCDTVTNPCSTYSYDEFNRVASRTQGTNFTYTYDLYGNRTQQTLTQGGPAPSPSYTVNAANNQIQQAGFVYDAAGNLTNDTVHTYTYDAEGNLLKVDGGSSAYVYDALNRRVRQQTASGTYEYLYDPAGRRTSRWNVSNNSGDEGRIYWDGKQIAFRAYDGTTYFEHQDWMGTERVRTNYLGAVASSYPSLPWGDGFTSPSTPPYSNQDTLQYAQLDHDSESGTEHAQFRQYSSTWGRWMSPDPYDGSYSINPQSLNRYSYVLNNPLGLIDPSGQLCSVVVGGIEQSPNTPSTTAQQQFASRIGAIQAFPYAGGGVVGGALDVLAQANLNTNASYVAAAAFTAAAQSGPFNIFTFSGGAQATMNALNLVSPQVRGLVNNITMLSPGVAAPSTPLGAFPVGTGNTTVLLGNSFLDSIAAGGAAGTGFTGCGHVANCAFTNNNALLHRLAGGGSGCNTKAVFTPRGTLGGTQIDSSNWSYAYFFVGGFADDGATVTSTEVDNVPSNPN</sequence>
<gene>
    <name evidence="2" type="ORF">HDF10_003866</name>
</gene>
<organism evidence="2 3">
    <name type="scientific">Tunturiibacter lichenicola</name>
    <dbReference type="NCBI Taxonomy" id="2051959"/>
    <lineage>
        <taxon>Bacteria</taxon>
        <taxon>Pseudomonadati</taxon>
        <taxon>Acidobacteriota</taxon>
        <taxon>Terriglobia</taxon>
        <taxon>Terriglobales</taxon>
        <taxon>Acidobacteriaceae</taxon>
        <taxon>Tunturiibacter</taxon>
    </lineage>
</organism>
<comment type="caution">
    <text evidence="2">The sequence shown here is derived from an EMBL/GenBank/DDBJ whole genome shotgun (WGS) entry which is preliminary data.</text>
</comment>
<feature type="chain" id="PRO_5031134974" evidence="1">
    <location>
        <begin position="22"/>
        <end position="1582"/>
    </location>
</feature>
<dbReference type="InterPro" id="IPR050708">
    <property type="entry name" value="T6SS_VgrG/RHS"/>
</dbReference>
<feature type="signal peptide" evidence="1">
    <location>
        <begin position="1"/>
        <end position="21"/>
    </location>
</feature>
<evidence type="ECO:0000313" key="3">
    <source>
        <dbReference type="Proteomes" id="UP000569092"/>
    </source>
</evidence>
<protein>
    <submittedName>
        <fullName evidence="2">RHS repeat-associated protein</fullName>
    </submittedName>
</protein>
<proteinExistence type="predicted"/>
<dbReference type="Pfam" id="PF05593">
    <property type="entry name" value="RHS_repeat"/>
    <property type="match status" value="1"/>
</dbReference>
<dbReference type="PANTHER" id="PTHR32305">
    <property type="match status" value="1"/>
</dbReference>
<dbReference type="EMBL" id="JACHDZ010000007">
    <property type="protein sequence ID" value="MBB5345865.1"/>
    <property type="molecule type" value="Genomic_DNA"/>
</dbReference>
<dbReference type="Proteomes" id="UP000569092">
    <property type="component" value="Unassembled WGS sequence"/>
</dbReference>
<keyword evidence="1" id="KW-0732">Signal</keyword>
<dbReference type="Gene3D" id="2.180.10.10">
    <property type="entry name" value="RHS repeat-associated core"/>
    <property type="match status" value="1"/>
</dbReference>
<dbReference type="InterPro" id="IPR031325">
    <property type="entry name" value="RHS_repeat"/>
</dbReference>
<evidence type="ECO:0000256" key="1">
    <source>
        <dbReference type="SAM" id="SignalP"/>
    </source>
</evidence>
<accession>A0A7W8JB05</accession>